<dbReference type="AlphaFoldDB" id="A0A9J7AWS3"/>
<keyword evidence="1" id="KW-0808">Transferase</keyword>
<dbReference type="PANTHER" id="PTHR48228">
    <property type="entry name" value="SUCCINYL-COA--D-CITRAMALATE COA-TRANSFERASE"/>
    <property type="match status" value="1"/>
</dbReference>
<dbReference type="SUPFAM" id="SSF89796">
    <property type="entry name" value="CoA-transferase family III (CaiB/BaiF)"/>
    <property type="match status" value="1"/>
</dbReference>
<evidence type="ECO:0000313" key="1">
    <source>
        <dbReference type="EMBL" id="UUX49893.1"/>
    </source>
</evidence>
<protein>
    <submittedName>
        <fullName evidence="1">CoA transferase</fullName>
    </submittedName>
</protein>
<name>A0A9J7AWS3_9PROT</name>
<dbReference type="PANTHER" id="PTHR48228:SF5">
    <property type="entry name" value="ALPHA-METHYLACYL-COA RACEMASE"/>
    <property type="match status" value="1"/>
</dbReference>
<reference evidence="1" key="1">
    <citation type="submission" date="2022-08" db="EMBL/GenBank/DDBJ databases">
        <title>Nisaea acidiphila sp. nov., isolated from a marine algal debris and emended description of the genus Nisaea Urios et al. 2008.</title>
        <authorList>
            <person name="Kwon K."/>
        </authorList>
    </citation>
    <scope>NUCLEOTIDE SEQUENCE</scope>
    <source>
        <strain evidence="1">MEBiC11861</strain>
    </source>
</reference>
<proteinExistence type="predicted"/>
<sequence length="409" mass="44109">MYKVLQDLTVVEGASFIAAPSCTLNMLQMGATVIRFDAIGGGLDYRRWPKAPNGASLYWEGLNKGKKSVALDLRNPEGRELALRLATAPGEGRGLFVTNYPVSGFLSHEALKARREDIISLRVMGWADGTQGVDYTANAGAGFPLMTGEPGLPGEKRPVNHVLPAWDLIAGAQAAFALLAAERERQKSGEGVEIRLPLGDIALSTLGTLGQVAEVMTEPEDRPSYGNDVFGAFGRDFKTADGRYIMLVALSPRQWTGLLTALGIEAEIAAVEAETGVSFAKDEGLRFEYREKINPVVEKAVAARTLDELAPLFRENGVCWEPYRTVREAVASDRFKEMGKPYHDVTHGSGLTYPTSDTPIDFHDRPSDVPTAAPRLGQDTDEVLSAFLGMSSGEIGRLHDDGIVAGADT</sequence>
<organism evidence="1 2">
    <name type="scientific">Nisaea acidiphila</name>
    <dbReference type="NCBI Taxonomy" id="1862145"/>
    <lineage>
        <taxon>Bacteria</taxon>
        <taxon>Pseudomonadati</taxon>
        <taxon>Pseudomonadota</taxon>
        <taxon>Alphaproteobacteria</taxon>
        <taxon>Rhodospirillales</taxon>
        <taxon>Thalassobaculaceae</taxon>
        <taxon>Nisaea</taxon>
    </lineage>
</organism>
<gene>
    <name evidence="1" type="ORF">NUH88_21205</name>
</gene>
<dbReference type="InterPro" id="IPR023606">
    <property type="entry name" value="CoA-Trfase_III_dom_1_sf"/>
</dbReference>
<dbReference type="Gene3D" id="3.30.1540.10">
    <property type="entry name" value="formyl-coa transferase, domain 3"/>
    <property type="match status" value="1"/>
</dbReference>
<dbReference type="GO" id="GO:0016740">
    <property type="term" value="F:transferase activity"/>
    <property type="evidence" value="ECO:0007669"/>
    <property type="project" value="UniProtKB-KW"/>
</dbReference>
<dbReference type="RefSeq" id="WP_257768790.1">
    <property type="nucleotide sequence ID" value="NZ_CP102480.1"/>
</dbReference>
<dbReference type="Proteomes" id="UP001060336">
    <property type="component" value="Chromosome"/>
</dbReference>
<dbReference type="Pfam" id="PF02515">
    <property type="entry name" value="CoA_transf_3"/>
    <property type="match status" value="1"/>
</dbReference>
<dbReference type="KEGG" id="naci:NUH88_21205"/>
<dbReference type="InterPro" id="IPR003673">
    <property type="entry name" value="CoA-Trfase_fam_III"/>
</dbReference>
<evidence type="ECO:0000313" key="2">
    <source>
        <dbReference type="Proteomes" id="UP001060336"/>
    </source>
</evidence>
<dbReference type="EMBL" id="CP102480">
    <property type="protein sequence ID" value="UUX49893.1"/>
    <property type="molecule type" value="Genomic_DNA"/>
</dbReference>
<dbReference type="InterPro" id="IPR050509">
    <property type="entry name" value="CoA-transferase_III"/>
</dbReference>
<keyword evidence="2" id="KW-1185">Reference proteome</keyword>
<dbReference type="Gene3D" id="3.40.50.10540">
    <property type="entry name" value="Crotonobetainyl-coa:carnitine coa-transferase, domain 1"/>
    <property type="match status" value="1"/>
</dbReference>
<dbReference type="InterPro" id="IPR044855">
    <property type="entry name" value="CoA-Trfase_III_dom3_sf"/>
</dbReference>
<accession>A0A9J7AWS3</accession>